<keyword evidence="4" id="KW-0378">Hydrolase</keyword>
<evidence type="ECO:0000256" key="7">
    <source>
        <dbReference type="ARBA" id="ARBA00023136"/>
    </source>
</evidence>
<dbReference type="OrthoDB" id="29661at2759"/>
<feature type="non-terminal residue" evidence="10">
    <location>
        <position position="1"/>
    </location>
</feature>
<evidence type="ECO:0008006" key="12">
    <source>
        <dbReference type="Google" id="ProtNLM"/>
    </source>
</evidence>
<dbReference type="SMART" id="SM00730">
    <property type="entry name" value="PSN"/>
    <property type="match status" value="1"/>
</dbReference>
<dbReference type="InterPro" id="IPR007369">
    <property type="entry name" value="Peptidase_A22B_SPP"/>
</dbReference>
<evidence type="ECO:0000256" key="2">
    <source>
        <dbReference type="ARBA" id="ARBA00006859"/>
    </source>
</evidence>
<sequence>MPDMSTFFDQLQGNSTLRSSLEQWSYKIYEERDMLQMYAHLILSAFFPIYIGAHASLHRPPSAAKPERPPGVPDDDDDEIEVEPVVEGLRPSDAIMFPILAGTVLGVLYLIIKWLKDPALLNKVLGWYFSALGVFGVGKLVADMIGVGITFVFPSVWSSGNEVYYVDPLLSQQFTHVPRNGQTQLHRRFIENKPTPLPGPLSNVKFSRTNTQRLWSIRALLKNHWIFQGYVHGLFKTKNKVKMNDVLGFIIGLIAMVIYNTGGKYWWLTNLMGFGFAYGSLQLLSPTTFGTGSLLLIGLFIYDITMVFYTPLMVTVATSLDVPIKLVFPGPKRGSMLGLGDVVLPGIMMALALRFDLYLHYVRKQSVELQKTSLSTTESAVAPSSGQKIVKPTYIEATGNWGERFWTGHTKLADKPRAALGGHFSKTYFNASLIGYFIGIVVTLVVLNVYKHAQPALLYLVPAVLIAVWGTAFVRGEVDLMWNYTEDGSLEDELQSSDAQKTNNVGAAGSNVGAAEAGEKEKGEAEKNLKDEHAHHVFLFSLSSPKRGGIASKPKLFDKTS</sequence>
<accession>A0A3E2HLH7</accession>
<protein>
    <recommendedName>
        <fullName evidence="12">Signal peptide peptidase</fullName>
    </recommendedName>
</protein>
<feature type="transmembrane region" description="Helical" evidence="9">
    <location>
        <begin position="94"/>
        <end position="115"/>
    </location>
</feature>
<evidence type="ECO:0000256" key="3">
    <source>
        <dbReference type="ARBA" id="ARBA00022692"/>
    </source>
</evidence>
<feature type="non-terminal residue" evidence="10">
    <location>
        <position position="561"/>
    </location>
</feature>
<feature type="region of interest" description="Disordered" evidence="8">
    <location>
        <begin position="502"/>
        <end position="528"/>
    </location>
</feature>
<dbReference type="AlphaFoldDB" id="A0A3E2HLH7"/>
<dbReference type="OMA" id="TFWTGTL"/>
<dbReference type="GO" id="GO:0098554">
    <property type="term" value="C:cytoplasmic side of endoplasmic reticulum membrane"/>
    <property type="evidence" value="ECO:0007669"/>
    <property type="project" value="TreeGrafter"/>
</dbReference>
<dbReference type="GO" id="GO:0006465">
    <property type="term" value="P:signal peptide processing"/>
    <property type="evidence" value="ECO:0007669"/>
    <property type="project" value="TreeGrafter"/>
</dbReference>
<dbReference type="EMBL" id="NCSJ02000026">
    <property type="protein sequence ID" value="RFU34032.1"/>
    <property type="molecule type" value="Genomic_DNA"/>
</dbReference>
<feature type="transmembrane region" description="Helical" evidence="9">
    <location>
        <begin position="127"/>
        <end position="153"/>
    </location>
</feature>
<dbReference type="STRING" id="5539.A0A3E2HLH7"/>
<feature type="transmembrane region" description="Helical" evidence="9">
    <location>
        <begin position="293"/>
        <end position="314"/>
    </location>
</feature>
<dbReference type="Proteomes" id="UP000258309">
    <property type="component" value="Unassembled WGS sequence"/>
</dbReference>
<keyword evidence="6 9" id="KW-1133">Transmembrane helix</keyword>
<evidence type="ECO:0000256" key="6">
    <source>
        <dbReference type="ARBA" id="ARBA00022989"/>
    </source>
</evidence>
<evidence type="ECO:0000313" key="11">
    <source>
        <dbReference type="Proteomes" id="UP000258309"/>
    </source>
</evidence>
<evidence type="ECO:0000256" key="8">
    <source>
        <dbReference type="SAM" id="MobiDB-lite"/>
    </source>
</evidence>
<evidence type="ECO:0000256" key="5">
    <source>
        <dbReference type="ARBA" id="ARBA00022824"/>
    </source>
</evidence>
<feature type="compositionally biased region" description="Basic and acidic residues" evidence="8">
    <location>
        <begin position="517"/>
        <end position="528"/>
    </location>
</feature>
<evidence type="ECO:0000256" key="1">
    <source>
        <dbReference type="ARBA" id="ARBA00004477"/>
    </source>
</evidence>
<reference evidence="10 11" key="1">
    <citation type="submission" date="2018-05" db="EMBL/GenBank/DDBJ databases">
        <title>Draft genome sequence of Scytalidium lignicola DSM 105466, a ubiquitous saprotrophic fungus.</title>
        <authorList>
            <person name="Buettner E."/>
            <person name="Gebauer A.M."/>
            <person name="Hofrichter M."/>
            <person name="Liers C."/>
            <person name="Kellner H."/>
        </authorList>
    </citation>
    <scope>NUCLEOTIDE SEQUENCE [LARGE SCALE GENOMIC DNA]</scope>
    <source>
        <strain evidence="10 11">DSM 105466</strain>
    </source>
</reference>
<organism evidence="10 11">
    <name type="scientific">Scytalidium lignicola</name>
    <name type="common">Hyphomycete</name>
    <dbReference type="NCBI Taxonomy" id="5539"/>
    <lineage>
        <taxon>Eukaryota</taxon>
        <taxon>Fungi</taxon>
        <taxon>Dikarya</taxon>
        <taxon>Ascomycota</taxon>
        <taxon>Pezizomycotina</taxon>
        <taxon>Leotiomycetes</taxon>
        <taxon>Leotiomycetes incertae sedis</taxon>
        <taxon>Scytalidium</taxon>
    </lineage>
</organism>
<dbReference type="GO" id="GO:0098553">
    <property type="term" value="C:lumenal side of endoplasmic reticulum membrane"/>
    <property type="evidence" value="ECO:0007669"/>
    <property type="project" value="TreeGrafter"/>
</dbReference>
<dbReference type="Pfam" id="PF04258">
    <property type="entry name" value="Peptidase_A22B"/>
    <property type="match status" value="1"/>
</dbReference>
<comment type="caution">
    <text evidence="10">The sequence shown here is derived from an EMBL/GenBank/DDBJ whole genome shotgun (WGS) entry which is preliminary data.</text>
</comment>
<evidence type="ECO:0000256" key="4">
    <source>
        <dbReference type="ARBA" id="ARBA00022801"/>
    </source>
</evidence>
<feature type="transmembrane region" description="Helical" evidence="9">
    <location>
        <begin position="37"/>
        <end position="57"/>
    </location>
</feature>
<keyword evidence="5" id="KW-0256">Endoplasmic reticulum</keyword>
<feature type="compositionally biased region" description="Low complexity" evidence="8">
    <location>
        <begin position="503"/>
        <end position="516"/>
    </location>
</feature>
<dbReference type="GO" id="GO:0042500">
    <property type="term" value="F:aspartic endopeptidase activity, intramembrane cleaving"/>
    <property type="evidence" value="ECO:0007669"/>
    <property type="project" value="InterPro"/>
</dbReference>
<comment type="subcellular location">
    <subcellularLocation>
        <location evidence="1">Endoplasmic reticulum membrane</location>
        <topology evidence="1">Multi-pass membrane protein</topology>
    </subcellularLocation>
</comment>
<feature type="transmembrane region" description="Helical" evidence="9">
    <location>
        <begin position="427"/>
        <end position="450"/>
    </location>
</feature>
<evidence type="ECO:0000256" key="9">
    <source>
        <dbReference type="SAM" id="Phobius"/>
    </source>
</evidence>
<proteinExistence type="inferred from homology"/>
<dbReference type="InterPro" id="IPR006639">
    <property type="entry name" value="Preselin/SPP"/>
</dbReference>
<keyword evidence="11" id="KW-1185">Reference proteome</keyword>
<keyword evidence="7 9" id="KW-0472">Membrane</keyword>
<keyword evidence="3 9" id="KW-0812">Transmembrane</keyword>
<comment type="similarity">
    <text evidence="2">Belongs to the peptidase A22B family.</text>
</comment>
<feature type="transmembrane region" description="Helical" evidence="9">
    <location>
        <begin position="456"/>
        <end position="474"/>
    </location>
</feature>
<evidence type="ECO:0000313" key="10">
    <source>
        <dbReference type="EMBL" id="RFU34032.1"/>
    </source>
</evidence>
<feature type="transmembrane region" description="Helical" evidence="9">
    <location>
        <begin position="334"/>
        <end position="355"/>
    </location>
</feature>
<gene>
    <name evidence="10" type="ORF">B7463_g2281</name>
</gene>
<dbReference type="GO" id="GO:0033619">
    <property type="term" value="P:membrane protein proteolysis"/>
    <property type="evidence" value="ECO:0007669"/>
    <property type="project" value="TreeGrafter"/>
</dbReference>
<dbReference type="PANTHER" id="PTHR12174">
    <property type="entry name" value="SIGNAL PEPTIDE PEPTIDASE"/>
    <property type="match status" value="1"/>
</dbReference>
<feature type="transmembrane region" description="Helical" evidence="9">
    <location>
        <begin position="243"/>
        <end position="259"/>
    </location>
</feature>
<name>A0A3E2HLH7_SCYLI</name>
<dbReference type="PANTHER" id="PTHR12174:SF23">
    <property type="entry name" value="MINOR HISTOCOMPATIBILITY ANTIGEN H13"/>
    <property type="match status" value="1"/>
</dbReference>